<dbReference type="Gene3D" id="3.30.1310.10">
    <property type="entry name" value="Nucleoid-associated protein YbaB-like domain"/>
    <property type="match status" value="1"/>
</dbReference>
<organism evidence="1 2">
    <name type="scientific">Micromonospora globispora</name>
    <dbReference type="NCBI Taxonomy" id="1450148"/>
    <lineage>
        <taxon>Bacteria</taxon>
        <taxon>Bacillati</taxon>
        <taxon>Actinomycetota</taxon>
        <taxon>Actinomycetes</taxon>
        <taxon>Micromonosporales</taxon>
        <taxon>Micromonosporaceae</taxon>
        <taxon>Micromonospora</taxon>
    </lineage>
</organism>
<sequence>MGHPSNMDRTISTVLAALGGAGRSADGEPPVVQGHGSAADGLVRVTAGLGGRIESVEIEPAAMRLPSTDLAEEVRAATNAALAELRAAIAEVSGAPDTTAVLEQLREVQRTAVPQLQGFVDTLAQVQERLASGGRA</sequence>
<dbReference type="InterPro" id="IPR004401">
    <property type="entry name" value="YbaB/EbfC"/>
</dbReference>
<evidence type="ECO:0000313" key="1">
    <source>
        <dbReference type="EMBL" id="PWU51964.1"/>
    </source>
</evidence>
<gene>
    <name evidence="1" type="ORF">DLJ46_03925</name>
</gene>
<accession>A0A317KEL4</accession>
<comment type="caution">
    <text evidence="1">The sequence shown here is derived from an EMBL/GenBank/DDBJ whole genome shotgun (WGS) entry which is preliminary data.</text>
</comment>
<keyword evidence="2" id="KW-1185">Reference proteome</keyword>
<dbReference type="GO" id="GO:0003677">
    <property type="term" value="F:DNA binding"/>
    <property type="evidence" value="ECO:0007669"/>
    <property type="project" value="InterPro"/>
</dbReference>
<dbReference type="EMBL" id="QGSV01000078">
    <property type="protein sequence ID" value="PWU51964.1"/>
    <property type="molecule type" value="Genomic_DNA"/>
</dbReference>
<dbReference type="SUPFAM" id="SSF82607">
    <property type="entry name" value="YbaB-like"/>
    <property type="match status" value="1"/>
</dbReference>
<dbReference type="Proteomes" id="UP000245683">
    <property type="component" value="Unassembled WGS sequence"/>
</dbReference>
<reference evidence="2" key="1">
    <citation type="submission" date="2018-05" db="EMBL/GenBank/DDBJ databases">
        <title>Micromonospora globispora sp. nov. and Micromonospora rugosa sp. nov., isolated from marine sediment.</title>
        <authorList>
            <person name="Carro L."/>
            <person name="Aysel V."/>
            <person name="Cetin D."/>
            <person name="Igual J.M."/>
            <person name="Klenk H.-P."/>
            <person name="Trujillo M.E."/>
            <person name="Sahin N."/>
        </authorList>
    </citation>
    <scope>NUCLEOTIDE SEQUENCE [LARGE SCALE GENOMIC DNA]</scope>
    <source>
        <strain evidence="2">S2904</strain>
    </source>
</reference>
<protein>
    <recommendedName>
        <fullName evidence="3">YbaB/EbfC family DNA-binding protein</fullName>
    </recommendedName>
</protein>
<dbReference type="OrthoDB" id="3403810at2"/>
<name>A0A317KEL4_9ACTN</name>
<dbReference type="InterPro" id="IPR036894">
    <property type="entry name" value="YbaB-like_sf"/>
</dbReference>
<evidence type="ECO:0000313" key="2">
    <source>
        <dbReference type="Proteomes" id="UP000245683"/>
    </source>
</evidence>
<proteinExistence type="predicted"/>
<evidence type="ECO:0008006" key="3">
    <source>
        <dbReference type="Google" id="ProtNLM"/>
    </source>
</evidence>
<dbReference type="AlphaFoldDB" id="A0A317KEL4"/>
<dbReference type="Pfam" id="PF02575">
    <property type="entry name" value="YbaB_DNA_bd"/>
    <property type="match status" value="1"/>
</dbReference>